<dbReference type="EMBL" id="CP132314">
    <property type="protein sequence ID" value="WLS04649.1"/>
    <property type="molecule type" value="Genomic_DNA"/>
</dbReference>
<proteinExistence type="predicted"/>
<evidence type="ECO:0000313" key="3">
    <source>
        <dbReference type="Proteomes" id="UP001225788"/>
    </source>
</evidence>
<evidence type="ECO:0000313" key="2">
    <source>
        <dbReference type="EMBL" id="WLS04649.1"/>
    </source>
</evidence>
<dbReference type="PROSITE" id="PS50987">
    <property type="entry name" value="HTH_ARSR_2"/>
    <property type="match status" value="1"/>
</dbReference>
<feature type="domain" description="HTH arsR-type" evidence="1">
    <location>
        <begin position="2"/>
        <end position="97"/>
    </location>
</feature>
<dbReference type="InterPro" id="IPR011991">
    <property type="entry name" value="ArsR-like_HTH"/>
</dbReference>
<name>A0ABY9KAE8_9HYPH</name>
<organism evidence="2 3">
    <name type="scientific">Shinella oryzae</name>
    <dbReference type="NCBI Taxonomy" id="2871820"/>
    <lineage>
        <taxon>Bacteria</taxon>
        <taxon>Pseudomonadati</taxon>
        <taxon>Pseudomonadota</taxon>
        <taxon>Alphaproteobacteria</taxon>
        <taxon>Hyphomicrobiales</taxon>
        <taxon>Rhizobiaceae</taxon>
        <taxon>Shinella</taxon>
    </lineage>
</organism>
<dbReference type="InterPro" id="IPR036388">
    <property type="entry name" value="WH-like_DNA-bd_sf"/>
</dbReference>
<dbReference type="Proteomes" id="UP001225788">
    <property type="component" value="Chromosome"/>
</dbReference>
<gene>
    <name evidence="2" type="ORF">Q9315_05965</name>
</gene>
<accession>A0ABY9KAE8</accession>
<keyword evidence="3" id="KW-1185">Reference proteome</keyword>
<dbReference type="InterPro" id="IPR001845">
    <property type="entry name" value="HTH_ArsR_DNA-bd_dom"/>
</dbReference>
<reference evidence="2 3" key="1">
    <citation type="submission" date="2023-08" db="EMBL/GenBank/DDBJ databases">
        <title>Pathogen: clinical or host-associated sample.</title>
        <authorList>
            <person name="Hergert J."/>
            <person name="Casey R."/>
            <person name="Wagner J."/>
            <person name="Young E.L."/>
            <person name="Oakeson K.F."/>
        </authorList>
    </citation>
    <scope>NUCLEOTIDE SEQUENCE [LARGE SCALE GENOMIC DNA]</scope>
    <source>
        <strain evidence="2 3">UPHL-collab-2</strain>
    </source>
</reference>
<dbReference type="PANTHER" id="PTHR39168">
    <property type="entry name" value="TRANSCRIPTIONAL REGULATOR-RELATED"/>
    <property type="match status" value="1"/>
</dbReference>
<dbReference type="PANTHER" id="PTHR39168:SF1">
    <property type="entry name" value="TRANSCRIPTIONAL REGULATORY PROTEIN"/>
    <property type="match status" value="1"/>
</dbReference>
<dbReference type="InterPro" id="IPR036390">
    <property type="entry name" value="WH_DNA-bd_sf"/>
</dbReference>
<protein>
    <submittedName>
        <fullName evidence="2">Helix-turn-helix transcriptional regulator</fullName>
    </submittedName>
</protein>
<dbReference type="SMART" id="SM00418">
    <property type="entry name" value="HTH_ARSR"/>
    <property type="match status" value="1"/>
</dbReference>
<dbReference type="InterPro" id="IPR052543">
    <property type="entry name" value="HTH_Metal-responsive_Reg"/>
</dbReference>
<dbReference type="SUPFAM" id="SSF46785">
    <property type="entry name" value="Winged helix' DNA-binding domain"/>
    <property type="match status" value="1"/>
</dbReference>
<dbReference type="Pfam" id="PF12840">
    <property type="entry name" value="HTH_20"/>
    <property type="match status" value="1"/>
</dbReference>
<dbReference type="NCBIfam" id="NF033788">
    <property type="entry name" value="HTH_metalloreg"/>
    <property type="match status" value="1"/>
</dbReference>
<sequence length="242" mass="25856">MSNIASGNTIAEVANLIGDAARANMLSALMGGQALTAGELARHAGVTPQTTSGHLGKLAEAELIAVEKQGRHRYYRLASPDVAHAIHALMAVAASGPKRYHPIGPRDEALRLARTCYDHMAGRLAVALADALTGMGHVVLADGAGLVTDEGRRFFCDFGIKLDGETSSKRPLCRTCLDWSERRPHLAGRLGAALLDRSVALGWISRTAESRALRITRAGEAGFSSTFCLPPDWRAPLFSQKY</sequence>
<dbReference type="CDD" id="cd00090">
    <property type="entry name" value="HTH_ARSR"/>
    <property type="match status" value="1"/>
</dbReference>
<dbReference type="Gene3D" id="1.10.10.10">
    <property type="entry name" value="Winged helix-like DNA-binding domain superfamily/Winged helix DNA-binding domain"/>
    <property type="match status" value="1"/>
</dbReference>
<evidence type="ECO:0000259" key="1">
    <source>
        <dbReference type="PROSITE" id="PS50987"/>
    </source>
</evidence>
<dbReference type="RefSeq" id="WP_306160783.1">
    <property type="nucleotide sequence ID" value="NZ_CP132314.1"/>
</dbReference>